<accession>A0A6A6P8Z0</accession>
<reference evidence="2" key="1">
    <citation type="journal article" date="2020" name="Stud. Mycol.">
        <title>101 Dothideomycetes genomes: a test case for predicting lifestyles and emergence of pathogens.</title>
        <authorList>
            <person name="Haridas S."/>
            <person name="Albert R."/>
            <person name="Binder M."/>
            <person name="Bloem J."/>
            <person name="Labutti K."/>
            <person name="Salamov A."/>
            <person name="Andreopoulos B."/>
            <person name="Baker S."/>
            <person name="Barry K."/>
            <person name="Bills G."/>
            <person name="Bluhm B."/>
            <person name="Cannon C."/>
            <person name="Castanera R."/>
            <person name="Culley D."/>
            <person name="Daum C."/>
            <person name="Ezra D."/>
            <person name="Gonzalez J."/>
            <person name="Henrissat B."/>
            <person name="Kuo A."/>
            <person name="Liang C."/>
            <person name="Lipzen A."/>
            <person name="Lutzoni F."/>
            <person name="Magnuson J."/>
            <person name="Mondo S."/>
            <person name="Nolan M."/>
            <person name="Ohm R."/>
            <person name="Pangilinan J."/>
            <person name="Park H.-J."/>
            <person name="Ramirez L."/>
            <person name="Alfaro M."/>
            <person name="Sun H."/>
            <person name="Tritt A."/>
            <person name="Yoshinaga Y."/>
            <person name="Zwiers L.-H."/>
            <person name="Turgeon B."/>
            <person name="Goodwin S."/>
            <person name="Spatafora J."/>
            <person name="Crous P."/>
            <person name="Grigoriev I."/>
        </authorList>
    </citation>
    <scope>NUCLEOTIDE SEQUENCE</scope>
    <source>
        <strain evidence="2">ATCC 16933</strain>
    </source>
</reference>
<evidence type="ECO:0000313" key="2">
    <source>
        <dbReference type="EMBL" id="KAF2460415.1"/>
    </source>
</evidence>
<organism evidence="2 3">
    <name type="scientific">Lineolata rhizophorae</name>
    <dbReference type="NCBI Taxonomy" id="578093"/>
    <lineage>
        <taxon>Eukaryota</taxon>
        <taxon>Fungi</taxon>
        <taxon>Dikarya</taxon>
        <taxon>Ascomycota</taxon>
        <taxon>Pezizomycotina</taxon>
        <taxon>Dothideomycetes</taxon>
        <taxon>Dothideomycetes incertae sedis</taxon>
        <taxon>Lineolatales</taxon>
        <taxon>Lineolataceae</taxon>
        <taxon>Lineolata</taxon>
    </lineage>
</organism>
<dbReference type="AlphaFoldDB" id="A0A6A6P8Z0"/>
<protein>
    <submittedName>
        <fullName evidence="2">Uncharacterized protein</fullName>
    </submittedName>
</protein>
<dbReference type="EMBL" id="MU001673">
    <property type="protein sequence ID" value="KAF2460415.1"/>
    <property type="molecule type" value="Genomic_DNA"/>
</dbReference>
<name>A0A6A6P8Z0_9PEZI</name>
<gene>
    <name evidence="2" type="ORF">BDY21DRAFT_335353</name>
</gene>
<proteinExistence type="predicted"/>
<sequence>MEVGWRVGGRAVGPAGSRGSRTGEHLGEEFRYGSACEAWLLVCVRAGGAPMLVGGAMVCKLSLLWAPGGPPHRRPAFARWILQSGPNVGFLF</sequence>
<feature type="compositionally biased region" description="Gly residues" evidence="1">
    <location>
        <begin position="1"/>
        <end position="11"/>
    </location>
</feature>
<dbReference type="Proteomes" id="UP000799766">
    <property type="component" value="Unassembled WGS sequence"/>
</dbReference>
<evidence type="ECO:0000313" key="3">
    <source>
        <dbReference type="Proteomes" id="UP000799766"/>
    </source>
</evidence>
<feature type="region of interest" description="Disordered" evidence="1">
    <location>
        <begin position="1"/>
        <end position="22"/>
    </location>
</feature>
<keyword evidence="3" id="KW-1185">Reference proteome</keyword>
<evidence type="ECO:0000256" key="1">
    <source>
        <dbReference type="SAM" id="MobiDB-lite"/>
    </source>
</evidence>